<gene>
    <name evidence="1" type="ORF">DPMN_056453</name>
</gene>
<proteinExistence type="predicted"/>
<dbReference type="AlphaFoldDB" id="A0A9D4HTM1"/>
<protein>
    <submittedName>
        <fullName evidence="1">Uncharacterized protein</fullName>
    </submittedName>
</protein>
<comment type="caution">
    <text evidence="1">The sequence shown here is derived from an EMBL/GenBank/DDBJ whole genome shotgun (WGS) entry which is preliminary data.</text>
</comment>
<reference evidence="1" key="1">
    <citation type="journal article" date="2019" name="bioRxiv">
        <title>The Genome of the Zebra Mussel, Dreissena polymorpha: A Resource for Invasive Species Research.</title>
        <authorList>
            <person name="McCartney M.A."/>
            <person name="Auch B."/>
            <person name="Kono T."/>
            <person name="Mallez S."/>
            <person name="Zhang Y."/>
            <person name="Obille A."/>
            <person name="Becker A."/>
            <person name="Abrahante J.E."/>
            <person name="Garbe J."/>
            <person name="Badalamenti J.P."/>
            <person name="Herman A."/>
            <person name="Mangelson H."/>
            <person name="Liachko I."/>
            <person name="Sullivan S."/>
            <person name="Sone E.D."/>
            <person name="Koren S."/>
            <person name="Silverstein K.A.T."/>
            <person name="Beckman K.B."/>
            <person name="Gohl D.M."/>
        </authorList>
    </citation>
    <scope>NUCLEOTIDE SEQUENCE</scope>
    <source>
        <strain evidence="1">Duluth1</strain>
        <tissue evidence="1">Whole animal</tissue>
    </source>
</reference>
<organism evidence="1 2">
    <name type="scientific">Dreissena polymorpha</name>
    <name type="common">Zebra mussel</name>
    <name type="synonym">Mytilus polymorpha</name>
    <dbReference type="NCBI Taxonomy" id="45954"/>
    <lineage>
        <taxon>Eukaryota</taxon>
        <taxon>Metazoa</taxon>
        <taxon>Spiralia</taxon>
        <taxon>Lophotrochozoa</taxon>
        <taxon>Mollusca</taxon>
        <taxon>Bivalvia</taxon>
        <taxon>Autobranchia</taxon>
        <taxon>Heteroconchia</taxon>
        <taxon>Euheterodonta</taxon>
        <taxon>Imparidentia</taxon>
        <taxon>Neoheterodontei</taxon>
        <taxon>Myida</taxon>
        <taxon>Dreissenoidea</taxon>
        <taxon>Dreissenidae</taxon>
        <taxon>Dreissena</taxon>
    </lineage>
</organism>
<keyword evidence="2" id="KW-1185">Reference proteome</keyword>
<sequence>METARIFPFHVPIKVKVKKKWSDIKSATKTKAMAIKSVVVQTGGGPPPKPLSALQEKVFVYLIGMIYRIFTVLSVLPDCITMGITGGVDTFLTIDKPEGFFEDSDSESYSLISGEKSTDTVMKKKGSTRKGNVTSMMNFWQLREGNWNYLKK</sequence>
<evidence type="ECO:0000313" key="2">
    <source>
        <dbReference type="Proteomes" id="UP000828390"/>
    </source>
</evidence>
<name>A0A9D4HTM1_DREPO</name>
<accession>A0A9D4HTM1</accession>
<evidence type="ECO:0000313" key="1">
    <source>
        <dbReference type="EMBL" id="KAH3730465.1"/>
    </source>
</evidence>
<dbReference type="EMBL" id="JAIWYP010000012">
    <property type="protein sequence ID" value="KAH3730465.1"/>
    <property type="molecule type" value="Genomic_DNA"/>
</dbReference>
<reference evidence="1" key="2">
    <citation type="submission" date="2020-11" db="EMBL/GenBank/DDBJ databases">
        <authorList>
            <person name="McCartney M.A."/>
            <person name="Auch B."/>
            <person name="Kono T."/>
            <person name="Mallez S."/>
            <person name="Becker A."/>
            <person name="Gohl D.M."/>
            <person name="Silverstein K.A.T."/>
            <person name="Koren S."/>
            <person name="Bechman K.B."/>
            <person name="Herman A."/>
            <person name="Abrahante J.E."/>
            <person name="Garbe J."/>
        </authorList>
    </citation>
    <scope>NUCLEOTIDE SEQUENCE</scope>
    <source>
        <strain evidence="1">Duluth1</strain>
        <tissue evidence="1">Whole animal</tissue>
    </source>
</reference>
<dbReference type="Proteomes" id="UP000828390">
    <property type="component" value="Unassembled WGS sequence"/>
</dbReference>